<comment type="caution">
    <text evidence="1">The sequence shown here is derived from an EMBL/GenBank/DDBJ whole genome shotgun (WGS) entry which is preliminary data.</text>
</comment>
<dbReference type="AlphaFoldDB" id="A0A8J2NUM2"/>
<dbReference type="EMBL" id="CAJVCH010058174">
    <property type="protein sequence ID" value="CAG7719042.1"/>
    <property type="molecule type" value="Genomic_DNA"/>
</dbReference>
<dbReference type="OrthoDB" id="3256376at2759"/>
<accession>A0A8J2NUM2</accession>
<organism evidence="1 2">
    <name type="scientific">Allacma fusca</name>
    <dbReference type="NCBI Taxonomy" id="39272"/>
    <lineage>
        <taxon>Eukaryota</taxon>
        <taxon>Metazoa</taxon>
        <taxon>Ecdysozoa</taxon>
        <taxon>Arthropoda</taxon>
        <taxon>Hexapoda</taxon>
        <taxon>Collembola</taxon>
        <taxon>Symphypleona</taxon>
        <taxon>Sminthuridae</taxon>
        <taxon>Allacma</taxon>
    </lineage>
</organism>
<protein>
    <submittedName>
        <fullName evidence="1">Uncharacterized protein</fullName>
    </submittedName>
</protein>
<keyword evidence="2" id="KW-1185">Reference proteome</keyword>
<dbReference type="Proteomes" id="UP000708208">
    <property type="component" value="Unassembled WGS sequence"/>
</dbReference>
<evidence type="ECO:0000313" key="1">
    <source>
        <dbReference type="EMBL" id="CAG7719042.1"/>
    </source>
</evidence>
<sequence>HESAPFQPYNRTYETNWKDFTIFEEEKLGQGEYGV</sequence>
<gene>
    <name evidence="1" type="ORF">AFUS01_LOCUS8386</name>
</gene>
<feature type="non-terminal residue" evidence="1">
    <location>
        <position position="1"/>
    </location>
</feature>
<evidence type="ECO:0000313" key="2">
    <source>
        <dbReference type="Proteomes" id="UP000708208"/>
    </source>
</evidence>
<proteinExistence type="predicted"/>
<reference evidence="1" key="1">
    <citation type="submission" date="2021-06" db="EMBL/GenBank/DDBJ databases">
        <authorList>
            <person name="Hodson N. C."/>
            <person name="Mongue J. A."/>
            <person name="Jaron S. K."/>
        </authorList>
    </citation>
    <scope>NUCLEOTIDE SEQUENCE</scope>
</reference>
<name>A0A8J2NUM2_9HEXA</name>
<feature type="non-terminal residue" evidence="1">
    <location>
        <position position="35"/>
    </location>
</feature>